<dbReference type="InterPro" id="IPR014958">
    <property type="entry name" value="DGC"/>
</dbReference>
<protein>
    <recommendedName>
        <fullName evidence="3">DGC domain protein</fullName>
    </recommendedName>
</protein>
<dbReference type="GeneID" id="4794517"/>
<dbReference type="Proteomes" id="UP000000365">
    <property type="component" value="Chromosome"/>
</dbReference>
<dbReference type="HOGENOM" id="CLU_143943_0_0_2"/>
<evidence type="ECO:0000313" key="1">
    <source>
        <dbReference type="EMBL" id="ABN06985.1"/>
    </source>
</evidence>
<sequence>MTEQTTCSCGQNEKKRFIIPCAGQANTGQITNAAAIQLTDEGFGKTICVALLATGNEGLVEKLNAAEDVVILDGCKMKCAAKIAAAQGVVPTQNLVMTDLGFVKGPSRSYTDDDVEKVAAACWMGRGRESEEEKEGHCTCSCGCGGSCE</sequence>
<dbReference type="OrthoDB" id="371695at2157"/>
<dbReference type="PIRSF" id="PIRSF037181">
    <property type="entry name" value="DGC"/>
    <property type="match status" value="1"/>
</dbReference>
<dbReference type="KEGG" id="mla:Mlab_0814"/>
<name>A2SRM9_METLZ</name>
<dbReference type="eggNOG" id="arCOG03333">
    <property type="taxonomic scope" value="Archaea"/>
</dbReference>
<gene>
    <name evidence="1" type="ordered locus">Mlab_0814</name>
</gene>
<dbReference type="AlphaFoldDB" id="A2SRM9"/>
<dbReference type="EMBL" id="CP000559">
    <property type="protein sequence ID" value="ABN06985.1"/>
    <property type="molecule type" value="Genomic_DNA"/>
</dbReference>
<reference evidence="1 2" key="1">
    <citation type="journal article" date="2009" name="Stand. Genomic Sci.">
        <title>Complete genome sequence of Methanocorpusculum labreanum type strain Z.</title>
        <authorList>
            <person name="Anderson I.J."/>
            <person name="Sieprawska-Lupa M."/>
            <person name="Goltsman E."/>
            <person name="Lapidus A."/>
            <person name="Copeland A."/>
            <person name="Glavina Del Rio T."/>
            <person name="Tice H."/>
            <person name="Dalin E."/>
            <person name="Barry K."/>
            <person name="Pitluck S."/>
            <person name="Hauser L."/>
            <person name="Land M."/>
            <person name="Lucas S."/>
            <person name="Richardson P."/>
            <person name="Whitman W.B."/>
            <person name="Kyrpides N.C."/>
        </authorList>
    </citation>
    <scope>NUCLEOTIDE SEQUENCE [LARGE SCALE GENOMIC DNA]</scope>
    <source>
        <strain evidence="2">ATCC 43576 / DSM 4855 / Z</strain>
    </source>
</reference>
<keyword evidence="2" id="KW-1185">Reference proteome</keyword>
<dbReference type="Pfam" id="PF08859">
    <property type="entry name" value="DGC"/>
    <property type="match status" value="1"/>
</dbReference>
<organism evidence="1 2">
    <name type="scientific">Methanocorpusculum labreanum (strain ATCC 43576 / DSM 4855 / Z)</name>
    <dbReference type="NCBI Taxonomy" id="410358"/>
    <lineage>
        <taxon>Archaea</taxon>
        <taxon>Methanobacteriati</taxon>
        <taxon>Methanobacteriota</taxon>
        <taxon>Stenosarchaea group</taxon>
        <taxon>Methanomicrobia</taxon>
        <taxon>Methanomicrobiales</taxon>
        <taxon>Methanocorpusculaceae</taxon>
        <taxon>Methanocorpusculum</taxon>
    </lineage>
</organism>
<evidence type="ECO:0000313" key="2">
    <source>
        <dbReference type="Proteomes" id="UP000000365"/>
    </source>
</evidence>
<dbReference type="STRING" id="410358.Mlab_0814"/>
<accession>A2SRM9</accession>
<dbReference type="RefSeq" id="WP_011833186.1">
    <property type="nucleotide sequence ID" value="NC_008942.1"/>
</dbReference>
<evidence type="ECO:0008006" key="3">
    <source>
        <dbReference type="Google" id="ProtNLM"/>
    </source>
</evidence>
<proteinExistence type="predicted"/>